<proteinExistence type="predicted"/>
<feature type="region of interest" description="Disordered" evidence="1">
    <location>
        <begin position="74"/>
        <end position="101"/>
    </location>
</feature>
<name>A0A1Y1VWH2_9FUNG</name>
<dbReference type="GeneID" id="63808966"/>
<comment type="caution">
    <text evidence="2">The sequence shown here is derived from an EMBL/GenBank/DDBJ whole genome shotgun (WGS) entry which is preliminary data.</text>
</comment>
<gene>
    <name evidence="2" type="ORF">DL89DRAFT_98966</name>
</gene>
<keyword evidence="3" id="KW-1185">Reference proteome</keyword>
<dbReference type="RefSeq" id="XP_040739755.1">
    <property type="nucleotide sequence ID" value="XM_040892318.1"/>
</dbReference>
<dbReference type="EMBL" id="MCFD01000024">
    <property type="protein sequence ID" value="ORX65632.1"/>
    <property type="molecule type" value="Genomic_DNA"/>
</dbReference>
<evidence type="ECO:0008006" key="4">
    <source>
        <dbReference type="Google" id="ProtNLM"/>
    </source>
</evidence>
<sequence>MVEPQGCINDMGQGKLIDKILFELKVLLVREKNELERTRLTIWSASVCQRWRAFLLPTLYRSLVFEFYDPRLPEPEPASDDDSSADSDEDPEERRYRRQERRRRRMLQRDNYVLAYQDHFKWRTNAGILVSSGRMDLTTELVMRGHYGYDFNQLAYLLPLTGANFVDWPNIETMRFVGHLSEGMNFVCPDDVQVFVDMVYDKMPNIKDIRYPNMIHNNKQFVFILLAMIYQYLPKLRSLGLDHVLPITYPLSYSPELTRVRIDPVFVKSYHNFPRINPRPLRHVQIYGARSDFIWSYFQQQEENVIEFTNLETLRLTQAGSIWMTSEMPESTNMMQLSFPKIKEVHLNNILSVYHTVLVPFIHSKLRKLYIEENSSHIVTIPPIIYQCTEELVLQISDVRYNYRDDYEGGLDEMYLHPANIKKLTVNYSLKPESFTWISVEHLRIDLLVVDFDMPERLMQVMPKLKCMLINFPHYTHEEKDAERPELKLDRSILEKTKLQYIGLHNLRLQKTEIDYVKGFLKRYPQLCDIQLLSNMVPVIREFVEEENIDIIVGEFPPPKKPLYH</sequence>
<dbReference type="AlphaFoldDB" id="A0A1Y1VWH2"/>
<evidence type="ECO:0000313" key="3">
    <source>
        <dbReference type="Proteomes" id="UP000193922"/>
    </source>
</evidence>
<dbReference type="Proteomes" id="UP000193922">
    <property type="component" value="Unassembled WGS sequence"/>
</dbReference>
<protein>
    <recommendedName>
        <fullName evidence="4">F-box domain-containing protein</fullName>
    </recommendedName>
</protein>
<organism evidence="2 3">
    <name type="scientific">Linderina pennispora</name>
    <dbReference type="NCBI Taxonomy" id="61395"/>
    <lineage>
        <taxon>Eukaryota</taxon>
        <taxon>Fungi</taxon>
        <taxon>Fungi incertae sedis</taxon>
        <taxon>Zoopagomycota</taxon>
        <taxon>Kickxellomycotina</taxon>
        <taxon>Kickxellomycetes</taxon>
        <taxon>Kickxellales</taxon>
        <taxon>Kickxellaceae</taxon>
        <taxon>Linderina</taxon>
    </lineage>
</organism>
<feature type="compositionally biased region" description="Acidic residues" evidence="1">
    <location>
        <begin position="77"/>
        <end position="91"/>
    </location>
</feature>
<reference evidence="2 3" key="1">
    <citation type="submission" date="2016-07" db="EMBL/GenBank/DDBJ databases">
        <title>Pervasive Adenine N6-methylation of Active Genes in Fungi.</title>
        <authorList>
            <consortium name="DOE Joint Genome Institute"/>
            <person name="Mondo S.J."/>
            <person name="Dannebaum R.O."/>
            <person name="Kuo R.C."/>
            <person name="Labutti K."/>
            <person name="Haridas S."/>
            <person name="Kuo A."/>
            <person name="Salamov A."/>
            <person name="Ahrendt S.R."/>
            <person name="Lipzen A."/>
            <person name="Sullivan W."/>
            <person name="Andreopoulos W.B."/>
            <person name="Clum A."/>
            <person name="Lindquist E."/>
            <person name="Daum C."/>
            <person name="Ramamoorthy G.K."/>
            <person name="Gryganskyi A."/>
            <person name="Culley D."/>
            <person name="Magnuson J.K."/>
            <person name="James T.Y."/>
            <person name="O'Malley M.A."/>
            <person name="Stajich J.E."/>
            <person name="Spatafora J.W."/>
            <person name="Visel A."/>
            <person name="Grigoriev I.V."/>
        </authorList>
    </citation>
    <scope>NUCLEOTIDE SEQUENCE [LARGE SCALE GENOMIC DNA]</scope>
    <source>
        <strain evidence="2 3">ATCC 12442</strain>
    </source>
</reference>
<evidence type="ECO:0000313" key="2">
    <source>
        <dbReference type="EMBL" id="ORX65632.1"/>
    </source>
</evidence>
<dbReference type="SUPFAM" id="SSF52047">
    <property type="entry name" value="RNI-like"/>
    <property type="match status" value="1"/>
</dbReference>
<dbReference type="OrthoDB" id="5532128at2759"/>
<accession>A0A1Y1VWH2</accession>
<evidence type="ECO:0000256" key="1">
    <source>
        <dbReference type="SAM" id="MobiDB-lite"/>
    </source>
</evidence>